<reference evidence="1" key="2">
    <citation type="submission" date="2020-11" db="EMBL/GenBank/DDBJ databases">
        <authorList>
            <person name="McCartney M.A."/>
            <person name="Auch B."/>
            <person name="Kono T."/>
            <person name="Mallez S."/>
            <person name="Becker A."/>
            <person name="Gohl D.M."/>
            <person name="Silverstein K.A.T."/>
            <person name="Koren S."/>
            <person name="Bechman K.B."/>
            <person name="Herman A."/>
            <person name="Abrahante J.E."/>
            <person name="Garbe J."/>
        </authorList>
    </citation>
    <scope>NUCLEOTIDE SEQUENCE</scope>
    <source>
        <strain evidence="1">Duluth1</strain>
        <tissue evidence="1">Whole animal</tissue>
    </source>
</reference>
<dbReference type="SUPFAM" id="SSF53474">
    <property type="entry name" value="alpha/beta-Hydrolases"/>
    <property type="match status" value="1"/>
</dbReference>
<proteinExistence type="predicted"/>
<reference evidence="1" key="1">
    <citation type="journal article" date="2019" name="bioRxiv">
        <title>The Genome of the Zebra Mussel, Dreissena polymorpha: A Resource for Invasive Species Research.</title>
        <authorList>
            <person name="McCartney M.A."/>
            <person name="Auch B."/>
            <person name="Kono T."/>
            <person name="Mallez S."/>
            <person name="Zhang Y."/>
            <person name="Obille A."/>
            <person name="Becker A."/>
            <person name="Abrahante J.E."/>
            <person name="Garbe J."/>
            <person name="Badalamenti J.P."/>
            <person name="Herman A."/>
            <person name="Mangelson H."/>
            <person name="Liachko I."/>
            <person name="Sullivan S."/>
            <person name="Sone E.D."/>
            <person name="Koren S."/>
            <person name="Silverstein K.A.T."/>
            <person name="Beckman K.B."/>
            <person name="Gohl D.M."/>
        </authorList>
    </citation>
    <scope>NUCLEOTIDE SEQUENCE</scope>
    <source>
        <strain evidence="1">Duluth1</strain>
        <tissue evidence="1">Whole animal</tissue>
    </source>
</reference>
<gene>
    <name evidence="1" type="ORF">DPMN_013661</name>
</gene>
<protein>
    <submittedName>
        <fullName evidence="1">Uncharacterized protein</fullName>
    </submittedName>
</protein>
<dbReference type="Gene3D" id="3.40.50.1820">
    <property type="entry name" value="alpha/beta hydrolase"/>
    <property type="match status" value="1"/>
</dbReference>
<organism evidence="1 2">
    <name type="scientific">Dreissena polymorpha</name>
    <name type="common">Zebra mussel</name>
    <name type="synonym">Mytilus polymorpha</name>
    <dbReference type="NCBI Taxonomy" id="45954"/>
    <lineage>
        <taxon>Eukaryota</taxon>
        <taxon>Metazoa</taxon>
        <taxon>Spiralia</taxon>
        <taxon>Lophotrochozoa</taxon>
        <taxon>Mollusca</taxon>
        <taxon>Bivalvia</taxon>
        <taxon>Autobranchia</taxon>
        <taxon>Heteroconchia</taxon>
        <taxon>Euheterodonta</taxon>
        <taxon>Imparidentia</taxon>
        <taxon>Neoheterodontei</taxon>
        <taxon>Myida</taxon>
        <taxon>Dreissenoidea</taxon>
        <taxon>Dreissenidae</taxon>
        <taxon>Dreissena</taxon>
    </lineage>
</organism>
<sequence length="58" mass="6494">MVMRSTLVTTVDERFQINDTVIAGVRVVIYEPVSTFHSNERPALVFLHGGGWSTLSCR</sequence>
<evidence type="ECO:0000313" key="2">
    <source>
        <dbReference type="Proteomes" id="UP000828390"/>
    </source>
</evidence>
<dbReference type="InterPro" id="IPR029058">
    <property type="entry name" value="AB_hydrolase_fold"/>
</dbReference>
<comment type="caution">
    <text evidence="1">The sequence shown here is derived from an EMBL/GenBank/DDBJ whole genome shotgun (WGS) entry which is preliminary data.</text>
</comment>
<dbReference type="Proteomes" id="UP000828390">
    <property type="component" value="Unassembled WGS sequence"/>
</dbReference>
<dbReference type="EMBL" id="JAIWYP010000001">
    <property type="protein sequence ID" value="KAH3889602.1"/>
    <property type="molecule type" value="Genomic_DNA"/>
</dbReference>
<accession>A0A9D4NA85</accession>
<evidence type="ECO:0000313" key="1">
    <source>
        <dbReference type="EMBL" id="KAH3889602.1"/>
    </source>
</evidence>
<name>A0A9D4NA85_DREPO</name>
<keyword evidence="2" id="KW-1185">Reference proteome</keyword>
<dbReference type="AlphaFoldDB" id="A0A9D4NA85"/>